<feature type="transmembrane region" description="Helical" evidence="1">
    <location>
        <begin position="21"/>
        <end position="39"/>
    </location>
</feature>
<gene>
    <name evidence="2" type="ORF">G8E10_10365</name>
</gene>
<sequence>MEMSLIHNERTKLTATYFNGAAISIFAIGGFAPVAAGFGSGLQTVTISSSLTSVVCISTSIILHLLARRVLKGLIA</sequence>
<name>A0AA43ZEH7_9HYPH</name>
<reference evidence="2" key="1">
    <citation type="submission" date="2020-03" db="EMBL/GenBank/DDBJ databases">
        <title>Ferranicluibacter endophyticum gen. nov., sp. nov., a new genus isolated from Rubus ulmifolius Schott. stem.</title>
        <authorList>
            <person name="Roca-Couso R."/>
            <person name="Flores-Felix J.D."/>
            <person name="Igual J.M."/>
            <person name="Rivas R."/>
        </authorList>
    </citation>
    <scope>NUCLEOTIDE SEQUENCE</scope>
    <source>
        <strain evidence="2">CRRU44</strain>
    </source>
</reference>
<evidence type="ECO:0000313" key="3">
    <source>
        <dbReference type="Proteomes" id="UP001155840"/>
    </source>
</evidence>
<organism evidence="2 3">
    <name type="scientific">Ferranicluibacter rubi</name>
    <dbReference type="NCBI Taxonomy" id="2715133"/>
    <lineage>
        <taxon>Bacteria</taxon>
        <taxon>Pseudomonadati</taxon>
        <taxon>Pseudomonadota</taxon>
        <taxon>Alphaproteobacteria</taxon>
        <taxon>Hyphomicrobiales</taxon>
        <taxon>Rhizobiaceae</taxon>
        <taxon>Ferranicluibacter</taxon>
    </lineage>
</organism>
<keyword evidence="3" id="KW-1185">Reference proteome</keyword>
<accession>A0AA43ZEH7</accession>
<evidence type="ECO:0000313" key="2">
    <source>
        <dbReference type="EMBL" id="NHT76139.1"/>
    </source>
</evidence>
<proteinExistence type="predicted"/>
<dbReference type="EMBL" id="JAANCM010000004">
    <property type="protein sequence ID" value="NHT76139.1"/>
    <property type="molecule type" value="Genomic_DNA"/>
</dbReference>
<comment type="caution">
    <text evidence="2">The sequence shown here is derived from an EMBL/GenBank/DDBJ whole genome shotgun (WGS) entry which is preliminary data.</text>
</comment>
<dbReference type="AlphaFoldDB" id="A0AA43ZEH7"/>
<keyword evidence="1" id="KW-0812">Transmembrane</keyword>
<keyword evidence="1" id="KW-1133">Transmembrane helix</keyword>
<protein>
    <submittedName>
        <fullName evidence="2">Amino acid transporter</fullName>
    </submittedName>
</protein>
<keyword evidence="1" id="KW-0472">Membrane</keyword>
<dbReference type="Proteomes" id="UP001155840">
    <property type="component" value="Unassembled WGS sequence"/>
</dbReference>
<feature type="transmembrane region" description="Helical" evidence="1">
    <location>
        <begin position="45"/>
        <end position="67"/>
    </location>
</feature>
<evidence type="ECO:0000256" key="1">
    <source>
        <dbReference type="SAM" id="Phobius"/>
    </source>
</evidence>